<sequence length="122" mass="13706">MIGQLNKQDSVISELNSSNNPTAALPMAYDEAMSSLQAKEWKKGIVEELNSMAEQQVFVASNISKELIKETPRDSILSTKWVFVKKGSLQRFKGWLVARGFQQIHGINFEEKFSPTPTFVAL</sequence>
<comment type="caution">
    <text evidence="1">The sequence shown here is derived from an EMBL/GenBank/DDBJ whole genome shotgun (WGS) entry which is preliminary data.</text>
</comment>
<protein>
    <recommendedName>
        <fullName evidence="3">Reverse transcriptase Ty1/copia-type domain-containing protein</fullName>
    </recommendedName>
</protein>
<name>A0A9Q3F3E1_9BASI</name>
<dbReference type="EMBL" id="AVOT02038261">
    <property type="protein sequence ID" value="MBW0533101.1"/>
    <property type="molecule type" value="Genomic_DNA"/>
</dbReference>
<dbReference type="Proteomes" id="UP000765509">
    <property type="component" value="Unassembled WGS sequence"/>
</dbReference>
<accession>A0A9Q3F3E1</accession>
<reference evidence="1" key="1">
    <citation type="submission" date="2021-03" db="EMBL/GenBank/DDBJ databases">
        <title>Draft genome sequence of rust myrtle Austropuccinia psidii MF-1, a brazilian biotype.</title>
        <authorList>
            <person name="Quecine M.C."/>
            <person name="Pachon D.M.R."/>
            <person name="Bonatelli M.L."/>
            <person name="Correr F.H."/>
            <person name="Franceschini L.M."/>
            <person name="Leite T.F."/>
            <person name="Margarido G.R.A."/>
            <person name="Almeida C.A."/>
            <person name="Ferrarezi J.A."/>
            <person name="Labate C.A."/>
        </authorList>
    </citation>
    <scope>NUCLEOTIDE SEQUENCE</scope>
    <source>
        <strain evidence="1">MF-1</strain>
    </source>
</reference>
<proteinExistence type="predicted"/>
<organism evidence="1 2">
    <name type="scientific">Austropuccinia psidii MF-1</name>
    <dbReference type="NCBI Taxonomy" id="1389203"/>
    <lineage>
        <taxon>Eukaryota</taxon>
        <taxon>Fungi</taxon>
        <taxon>Dikarya</taxon>
        <taxon>Basidiomycota</taxon>
        <taxon>Pucciniomycotina</taxon>
        <taxon>Pucciniomycetes</taxon>
        <taxon>Pucciniales</taxon>
        <taxon>Sphaerophragmiaceae</taxon>
        <taxon>Austropuccinia</taxon>
    </lineage>
</organism>
<dbReference type="AlphaFoldDB" id="A0A9Q3F3E1"/>
<evidence type="ECO:0008006" key="3">
    <source>
        <dbReference type="Google" id="ProtNLM"/>
    </source>
</evidence>
<gene>
    <name evidence="1" type="ORF">O181_072816</name>
</gene>
<keyword evidence="2" id="KW-1185">Reference proteome</keyword>
<dbReference type="OrthoDB" id="430476at2759"/>
<evidence type="ECO:0000313" key="2">
    <source>
        <dbReference type="Proteomes" id="UP000765509"/>
    </source>
</evidence>
<evidence type="ECO:0000313" key="1">
    <source>
        <dbReference type="EMBL" id="MBW0533101.1"/>
    </source>
</evidence>